<keyword evidence="3" id="KW-1185">Reference proteome</keyword>
<feature type="domain" description="Serine aminopeptidase S33" evidence="1">
    <location>
        <begin position="102"/>
        <end position="199"/>
    </location>
</feature>
<dbReference type="PROSITE" id="PS51257">
    <property type="entry name" value="PROKAR_LIPOPROTEIN"/>
    <property type="match status" value="1"/>
</dbReference>
<dbReference type="eggNOG" id="COG1073">
    <property type="taxonomic scope" value="Bacteria"/>
</dbReference>
<reference evidence="2 3" key="1">
    <citation type="submission" date="2007-08" db="EMBL/GenBank/DDBJ databases">
        <title>Complete sequence of Roseiflexus castenholzii DSM 13941.</title>
        <authorList>
            <consortium name="US DOE Joint Genome Institute"/>
            <person name="Copeland A."/>
            <person name="Lucas S."/>
            <person name="Lapidus A."/>
            <person name="Barry K."/>
            <person name="Glavina del Rio T."/>
            <person name="Dalin E."/>
            <person name="Tice H."/>
            <person name="Pitluck S."/>
            <person name="Thompson L.S."/>
            <person name="Brettin T."/>
            <person name="Bruce D."/>
            <person name="Detter J.C."/>
            <person name="Han C."/>
            <person name="Tapia R."/>
            <person name="Schmutz J."/>
            <person name="Larimer F."/>
            <person name="Land M."/>
            <person name="Hauser L."/>
            <person name="Kyrpides N."/>
            <person name="Mikhailova N."/>
            <person name="Bryant D.A."/>
            <person name="Hanada S."/>
            <person name="Tsukatani Y."/>
            <person name="Richardson P."/>
        </authorList>
    </citation>
    <scope>NUCLEOTIDE SEQUENCE [LARGE SCALE GENOMIC DNA]</scope>
    <source>
        <strain evidence="3">DSM 13941 / HLO8</strain>
    </source>
</reference>
<dbReference type="HOGENOM" id="CLU_908772_0_0_0"/>
<protein>
    <recommendedName>
        <fullName evidence="1">Serine aminopeptidase S33 domain-containing protein</fullName>
    </recommendedName>
</protein>
<evidence type="ECO:0000313" key="2">
    <source>
        <dbReference type="EMBL" id="ABU56601.1"/>
    </source>
</evidence>
<dbReference type="Proteomes" id="UP000000263">
    <property type="component" value="Chromosome"/>
</dbReference>
<dbReference type="GO" id="GO:0052689">
    <property type="term" value="F:carboxylic ester hydrolase activity"/>
    <property type="evidence" value="ECO:0007669"/>
    <property type="project" value="TreeGrafter"/>
</dbReference>
<gene>
    <name evidence="2" type="ordered locus">Rcas_0470</name>
</gene>
<dbReference type="PANTHER" id="PTHR43265:SF1">
    <property type="entry name" value="ESTERASE ESTD"/>
    <property type="match status" value="1"/>
</dbReference>
<dbReference type="STRING" id="383372.Rcas_0470"/>
<dbReference type="RefSeq" id="WP_011998004.1">
    <property type="nucleotide sequence ID" value="NC_009767.1"/>
</dbReference>
<dbReference type="PANTHER" id="PTHR43265">
    <property type="entry name" value="ESTERASE ESTD"/>
    <property type="match status" value="1"/>
</dbReference>
<evidence type="ECO:0000313" key="3">
    <source>
        <dbReference type="Proteomes" id="UP000000263"/>
    </source>
</evidence>
<dbReference type="EMBL" id="CP000804">
    <property type="protein sequence ID" value="ABU56601.1"/>
    <property type="molecule type" value="Genomic_DNA"/>
</dbReference>
<dbReference type="AlphaFoldDB" id="A7NGL1"/>
<dbReference type="OrthoDB" id="9809549at2"/>
<name>A7NGL1_ROSCS</name>
<dbReference type="InterPro" id="IPR029058">
    <property type="entry name" value="AB_hydrolase_fold"/>
</dbReference>
<dbReference type="SUPFAM" id="SSF53474">
    <property type="entry name" value="alpha/beta-Hydrolases"/>
    <property type="match status" value="1"/>
</dbReference>
<dbReference type="Pfam" id="PF12146">
    <property type="entry name" value="Hydrolase_4"/>
    <property type="match status" value="1"/>
</dbReference>
<proteinExistence type="predicted"/>
<dbReference type="Gene3D" id="3.40.50.1820">
    <property type="entry name" value="alpha/beta hydrolase"/>
    <property type="match status" value="1"/>
</dbReference>
<dbReference type="KEGG" id="rca:Rcas_0470"/>
<accession>A7NGL1</accession>
<dbReference type="InterPro" id="IPR053145">
    <property type="entry name" value="AB_hydrolase_Est10"/>
</dbReference>
<dbReference type="InterPro" id="IPR022742">
    <property type="entry name" value="Hydrolase_4"/>
</dbReference>
<sequence length="294" mass="31548">MMPRCQIQSGLIAIALFSALLVGCVGTGRGSPGSGDVAAQPTPLLTDALPTPRLDGIAAERREVRFVSGDVELAGELDLPPGAGPHPLVFIIHHSGPVPRDSYGYLAEILLRAGYAVFRFDKRGTGASGGVYGCCESDDALAAYHAAIAQPGIDRCQVFIVAQSIGTQYLAMRFEEYAQAQAPRGVALLSSLLHADDIVRINAPIIVIVADSEPELQAIGPEAAAAHNARFSSSAALYIAEGAEHTLFDIRNGPIDWTDPRWVERYHRGAMEALVQQLDAWRVARAPRECERQR</sequence>
<organism evidence="2 3">
    <name type="scientific">Roseiflexus castenholzii (strain DSM 13941 / HLO8)</name>
    <dbReference type="NCBI Taxonomy" id="383372"/>
    <lineage>
        <taxon>Bacteria</taxon>
        <taxon>Bacillati</taxon>
        <taxon>Chloroflexota</taxon>
        <taxon>Chloroflexia</taxon>
        <taxon>Chloroflexales</taxon>
        <taxon>Roseiflexineae</taxon>
        <taxon>Roseiflexaceae</taxon>
        <taxon>Roseiflexus</taxon>
    </lineage>
</organism>
<evidence type="ECO:0000259" key="1">
    <source>
        <dbReference type="Pfam" id="PF12146"/>
    </source>
</evidence>